<comment type="caution">
    <text evidence="1">The sequence shown here is derived from an EMBL/GenBank/DDBJ whole genome shotgun (WGS) entry which is preliminary data.</text>
</comment>
<gene>
    <name evidence="1" type="ORF">RDB_LOCUS36153</name>
</gene>
<organism evidence="1 2">
    <name type="scientific">Rhizoctonia solani</name>
    <dbReference type="NCBI Taxonomy" id="456999"/>
    <lineage>
        <taxon>Eukaryota</taxon>
        <taxon>Fungi</taxon>
        <taxon>Dikarya</taxon>
        <taxon>Basidiomycota</taxon>
        <taxon>Agaricomycotina</taxon>
        <taxon>Agaricomycetes</taxon>
        <taxon>Cantharellales</taxon>
        <taxon>Ceratobasidiaceae</taxon>
        <taxon>Rhizoctonia</taxon>
    </lineage>
</organism>
<evidence type="ECO:0000313" key="2">
    <source>
        <dbReference type="Proteomes" id="UP000663853"/>
    </source>
</evidence>
<evidence type="ECO:0000313" key="1">
    <source>
        <dbReference type="EMBL" id="CAE6440448.1"/>
    </source>
</evidence>
<sequence length="520" mass="57805">MSDLQTTANARNPLLLSEIVDIVYANAKTKDSLHLAMTCRPLFHSLMPLLWQRVRSVKQLFYLIPGTVITESHTERGPQTMAITISESAVTKSWERYWVYAHFVKYLTLYHHCGSITLDGWSTLFAKLNFEGLLLPNLEQLIINEPEQMPSDITFDPINQLALLRFFLSPSLEHLELIDYAPTSDDAGSRSQANTGLPASSPSALMLIKILAKSLPCAQSVPLPPYYDDPTEWMSASAGQRALKECISWFEHSPAPINLIQLHIYSCAVSGGLGEGLIVLGHLPYLETLEIEGSLKSESQLFFQGEPLPIPSGLFPRLRFLSLRSIPGTQLFYHIWSSQAMVSGLTCALVVFDMHSPVSQDEFTSKIIPLLCVATPKLATLGLTVPIEDQTNASLPVLDLLCELLSHLPLSILAFYCGKVVASAQSSRYLPQFPLLRILNLSTPLPPSQLRILVASLPNLGDIWLVPHPEIVEPLGNFNSEQDEPASLQPISVDVQVSDFIYNYGWTPYRIKQSFPNITR</sequence>
<protein>
    <submittedName>
        <fullName evidence="1">Uncharacterized protein</fullName>
    </submittedName>
</protein>
<proteinExistence type="predicted"/>
<dbReference type="Proteomes" id="UP000663853">
    <property type="component" value="Unassembled WGS sequence"/>
</dbReference>
<dbReference type="EMBL" id="CAJMXA010000713">
    <property type="protein sequence ID" value="CAE6440448.1"/>
    <property type="molecule type" value="Genomic_DNA"/>
</dbReference>
<accession>A0A8H2Y220</accession>
<reference evidence="1" key="1">
    <citation type="submission" date="2021-01" db="EMBL/GenBank/DDBJ databases">
        <authorList>
            <person name="Kaushik A."/>
        </authorList>
    </citation>
    <scope>NUCLEOTIDE SEQUENCE</scope>
    <source>
        <strain evidence="1">AG6-10EEA</strain>
    </source>
</reference>
<name>A0A8H2Y220_9AGAM</name>
<dbReference type="AlphaFoldDB" id="A0A8H2Y220"/>